<keyword evidence="5" id="KW-1185">Reference proteome</keyword>
<evidence type="ECO:0000313" key="5">
    <source>
        <dbReference type="Proteomes" id="UP000070163"/>
    </source>
</evidence>
<keyword evidence="3" id="KW-0175">Coiled coil</keyword>
<accession>A0A133UA66</accession>
<comment type="caution">
    <text evidence="4">The sequence shown here is derived from an EMBL/GenBank/DDBJ whole genome shotgun (WGS) entry which is preliminary data.</text>
</comment>
<name>A0A133UA66_9EURY</name>
<keyword evidence="2" id="KW-0456">Lyase</keyword>
<dbReference type="PANTHER" id="PTHR36566:SF1">
    <property type="entry name" value="PYRIDINIUM-3,5-BISTHIOCARBOXYLIC ACID MONONUCLEOTIDE NICKEL INSERTION PROTEIN"/>
    <property type="match status" value="1"/>
</dbReference>
<keyword evidence="1 2" id="KW-0533">Nickel</keyword>
<comment type="similarity">
    <text evidence="2">Belongs to the LarC family.</text>
</comment>
<dbReference type="NCBIfam" id="TIGR00299">
    <property type="entry name" value="nickel pincer cofactor biosynthesis protein LarC"/>
    <property type="match status" value="1"/>
</dbReference>
<dbReference type="Pfam" id="PF01969">
    <property type="entry name" value="Ni_insertion"/>
    <property type="match status" value="1"/>
</dbReference>
<proteinExistence type="inferred from homology"/>
<dbReference type="GO" id="GO:0016829">
    <property type="term" value="F:lyase activity"/>
    <property type="evidence" value="ECO:0007669"/>
    <property type="project" value="UniProtKB-UniRule"/>
</dbReference>
<dbReference type="PANTHER" id="PTHR36566">
    <property type="entry name" value="NICKEL INSERTION PROTEIN-RELATED"/>
    <property type="match status" value="1"/>
</dbReference>
<dbReference type="Proteomes" id="UP000070163">
    <property type="component" value="Unassembled WGS sequence"/>
</dbReference>
<gene>
    <name evidence="4" type="ORF">AKJ57_02605</name>
</gene>
<evidence type="ECO:0000256" key="3">
    <source>
        <dbReference type="SAM" id="Coils"/>
    </source>
</evidence>
<dbReference type="GO" id="GO:0016151">
    <property type="term" value="F:nickel cation binding"/>
    <property type="evidence" value="ECO:0007669"/>
    <property type="project" value="UniProtKB-UniRule"/>
</dbReference>
<feature type="coiled-coil region" evidence="3">
    <location>
        <begin position="328"/>
        <end position="393"/>
    </location>
</feature>
<protein>
    <recommendedName>
        <fullName evidence="2">Putative nickel insertion protein</fullName>
    </recommendedName>
</protein>
<dbReference type="EMBL" id="LHXJ01000023">
    <property type="protein sequence ID" value="KXA91058.1"/>
    <property type="molecule type" value="Genomic_DNA"/>
</dbReference>
<dbReference type="InterPro" id="IPR002822">
    <property type="entry name" value="Ni_insertion"/>
</dbReference>
<reference evidence="4 5" key="1">
    <citation type="journal article" date="2016" name="Sci. Rep.">
        <title>Metabolic traits of an uncultured archaeal lineage -MSBL1- from brine pools of the Red Sea.</title>
        <authorList>
            <person name="Mwirichia R."/>
            <person name="Alam I."/>
            <person name="Rashid M."/>
            <person name="Vinu M."/>
            <person name="Ba-Alawi W."/>
            <person name="Anthony Kamau A."/>
            <person name="Kamanda Ngugi D."/>
            <person name="Goker M."/>
            <person name="Klenk H.P."/>
            <person name="Bajic V."/>
            <person name="Stingl U."/>
        </authorList>
    </citation>
    <scope>NUCLEOTIDE SEQUENCE [LARGE SCALE GENOMIC DNA]</scope>
    <source>
        <strain evidence="4">SCGC-AAA259A05</strain>
    </source>
</reference>
<dbReference type="Gene3D" id="3.10.20.300">
    <property type="entry name" value="mk0293 like domain"/>
    <property type="match status" value="1"/>
</dbReference>
<evidence type="ECO:0000256" key="1">
    <source>
        <dbReference type="ARBA" id="ARBA00022596"/>
    </source>
</evidence>
<evidence type="ECO:0000256" key="2">
    <source>
        <dbReference type="HAMAP-Rule" id="MF_01074"/>
    </source>
</evidence>
<dbReference type="Gene3D" id="3.30.70.1380">
    <property type="entry name" value="Transcriptional regulatory protein pf0864 domain like"/>
    <property type="match status" value="1"/>
</dbReference>
<evidence type="ECO:0000313" key="4">
    <source>
        <dbReference type="EMBL" id="KXA91058.1"/>
    </source>
</evidence>
<dbReference type="HAMAP" id="MF_01074">
    <property type="entry name" value="LarC"/>
    <property type="match status" value="1"/>
</dbReference>
<sequence>MKNQVLYLDCFAGVAGDMLLGAFLDLGASEENLHQISNELGLKADISIFDERKGVEKGKRVVVKTTEEKERKFADIKKMIEESSLPDKVKNKSIQTFEKLREAEGYVHGVDKDEVHFHEVGAADSIVDIVGTHTLLDDLDPLEVYTSKINLGLGGFVESSHGKIPNPAPVTAELIKNIPVFSSLEGEETVTPTGAALIGDITDEFEAFPDMQIKRIGKGAGEKDLPIPNMLRVFAGESEEDRTPPITEKIIQVETNIDDSSPEILGHTMEELFDAGALEVYQVPVQMKKNRPGVQLIILCYPSELKRIERVLFKETSTFGYRYMKIPRRKLEREKKKVQTKYGKIKVKVGRYGDNTTIAPEYEDCRRIAREQNLNLREVYKEAEKEFQSEREE</sequence>
<organism evidence="4 5">
    <name type="scientific">candidate division MSBL1 archaeon SCGC-AAA259A05</name>
    <dbReference type="NCBI Taxonomy" id="1698259"/>
    <lineage>
        <taxon>Archaea</taxon>
        <taxon>Methanobacteriati</taxon>
        <taxon>Methanobacteriota</taxon>
        <taxon>candidate division MSBL1</taxon>
    </lineage>
</organism>
<dbReference type="PATRIC" id="fig|1698259.3.peg.648"/>
<dbReference type="AlphaFoldDB" id="A0A133UA66"/>